<keyword evidence="1" id="KW-0812">Transmembrane</keyword>
<sequence>MTRVICYDKIRICWQRGLIFYTSVAFLLLVGGYFSLKNSPFKPIPYQIIINQPMDSNFVRWIAVPTLLILVYLFRAYYTNLEQVRLSIKRQCRYKWIILLMSLGLMFLLSEVSVILDLIWTDQEFILLDILYSSVQQLLILTLYGVLCHLMESLMNHRLLALLISLGLSPLLLIFMFNPVFLIFIEESDPLTWRGLVYLLLKIGFILYPAYQLDRYLMHQQQSIL</sequence>
<feature type="transmembrane region" description="Helical" evidence="1">
    <location>
        <begin position="58"/>
        <end position="78"/>
    </location>
</feature>
<feature type="transmembrane region" description="Helical" evidence="1">
    <location>
        <begin position="18"/>
        <end position="36"/>
    </location>
</feature>
<feature type="transmembrane region" description="Helical" evidence="1">
    <location>
        <begin position="191"/>
        <end position="211"/>
    </location>
</feature>
<dbReference type="Proteomes" id="UP000006190">
    <property type="component" value="Unassembled WGS sequence"/>
</dbReference>
<keyword evidence="1" id="KW-0472">Membrane</keyword>
<dbReference type="PATRIC" id="fig|883113.3.peg.996"/>
<accession>H3NJG3</accession>
<dbReference type="HOGENOM" id="CLU_1228404_0_0_9"/>
<organism evidence="2 3">
    <name type="scientific">Facklamia languida CCUG 37842</name>
    <dbReference type="NCBI Taxonomy" id="883113"/>
    <lineage>
        <taxon>Bacteria</taxon>
        <taxon>Bacillati</taxon>
        <taxon>Bacillota</taxon>
        <taxon>Bacilli</taxon>
        <taxon>Lactobacillales</taxon>
        <taxon>Aerococcaceae</taxon>
        <taxon>Facklamia</taxon>
    </lineage>
</organism>
<keyword evidence="3" id="KW-1185">Reference proteome</keyword>
<protein>
    <submittedName>
        <fullName evidence="2">Uncharacterized protein</fullName>
    </submittedName>
</protein>
<comment type="caution">
    <text evidence="2">The sequence shown here is derived from an EMBL/GenBank/DDBJ whole genome shotgun (WGS) entry which is preliminary data.</text>
</comment>
<evidence type="ECO:0000313" key="3">
    <source>
        <dbReference type="Proteomes" id="UP000006190"/>
    </source>
</evidence>
<dbReference type="EMBL" id="AGEG01000013">
    <property type="protein sequence ID" value="EHR36776.1"/>
    <property type="molecule type" value="Genomic_DNA"/>
</dbReference>
<gene>
    <name evidence="2" type="ORF">HMPREF9708_01002</name>
</gene>
<reference evidence="2 3" key="1">
    <citation type="submission" date="2012-01" db="EMBL/GenBank/DDBJ databases">
        <title>The Genome Sequence of Facklamia languida CCUG 37842.</title>
        <authorList>
            <consortium name="The Broad Institute Genome Sequencing Platform"/>
            <person name="Earl A."/>
            <person name="Ward D."/>
            <person name="Feldgarden M."/>
            <person name="Gevers D."/>
            <person name="Huys G."/>
            <person name="Young S.K."/>
            <person name="Zeng Q."/>
            <person name="Gargeya S."/>
            <person name="Fitzgerald M."/>
            <person name="Haas B."/>
            <person name="Abouelleil A."/>
            <person name="Alvarado L."/>
            <person name="Arachchi H.M."/>
            <person name="Berlin A."/>
            <person name="Chapman S.B."/>
            <person name="Gearin G."/>
            <person name="Goldberg J."/>
            <person name="Griggs A."/>
            <person name="Gujja S."/>
            <person name="Hansen M."/>
            <person name="Heiman D."/>
            <person name="Howarth C."/>
            <person name="Larimer J."/>
            <person name="Lui A."/>
            <person name="MacDonald P.J.P."/>
            <person name="McCowen C."/>
            <person name="Montmayeur A."/>
            <person name="Murphy C."/>
            <person name="Neiman D."/>
            <person name="Pearson M."/>
            <person name="Priest M."/>
            <person name="Roberts A."/>
            <person name="Saif S."/>
            <person name="Shea T."/>
            <person name="Sisk P."/>
            <person name="Stolte C."/>
            <person name="Sykes S."/>
            <person name="Wortman J."/>
            <person name="Nusbaum C."/>
            <person name="Birren B."/>
        </authorList>
    </citation>
    <scope>NUCLEOTIDE SEQUENCE [LARGE SCALE GENOMIC DNA]</scope>
    <source>
        <strain evidence="2 3">CCUG 37842</strain>
    </source>
</reference>
<dbReference type="STRING" id="883113.HMPREF9708_01002"/>
<dbReference type="OrthoDB" id="9929392at2"/>
<proteinExistence type="predicted"/>
<keyword evidence="1" id="KW-1133">Transmembrane helix</keyword>
<dbReference type="RefSeq" id="WP_006309137.1">
    <property type="nucleotide sequence ID" value="NZ_JH601133.1"/>
</dbReference>
<evidence type="ECO:0000256" key="1">
    <source>
        <dbReference type="SAM" id="Phobius"/>
    </source>
</evidence>
<name>H3NJG3_9LACT</name>
<dbReference type="AlphaFoldDB" id="H3NJG3"/>
<feature type="transmembrane region" description="Helical" evidence="1">
    <location>
        <begin position="159"/>
        <end position="185"/>
    </location>
</feature>
<evidence type="ECO:0000313" key="2">
    <source>
        <dbReference type="EMBL" id="EHR36776.1"/>
    </source>
</evidence>
<feature type="transmembrane region" description="Helical" evidence="1">
    <location>
        <begin position="126"/>
        <end position="147"/>
    </location>
</feature>
<feature type="transmembrane region" description="Helical" evidence="1">
    <location>
        <begin position="98"/>
        <end position="120"/>
    </location>
</feature>